<comment type="subcellular location">
    <subcellularLocation>
        <location evidence="1 8">Nucleus</location>
        <location evidence="1 8">Nucleolus</location>
    </subcellularLocation>
</comment>
<protein>
    <recommendedName>
        <fullName evidence="8">KRR1 small subunit processome component</fullName>
    </recommendedName>
    <alternativeName>
        <fullName evidence="8">KRR-R motif-containing protein 1</fullName>
    </alternativeName>
</protein>
<dbReference type="PIRSF" id="PIRSF006515">
    <property type="entry name" value="KRR1"/>
    <property type="match status" value="1"/>
</dbReference>
<feature type="region of interest" description="Disordered" evidence="9">
    <location>
        <begin position="233"/>
        <end position="266"/>
    </location>
</feature>
<feature type="compositionally biased region" description="Polar residues" evidence="9">
    <location>
        <begin position="319"/>
        <end position="333"/>
    </location>
</feature>
<dbReference type="GeneID" id="100843533"/>
<evidence type="ECO:0000256" key="7">
    <source>
        <dbReference type="ARBA" id="ARBA00023274"/>
    </source>
</evidence>
<feature type="domain" description="KRR1 small subunit processome component second KH" evidence="11">
    <location>
        <begin position="129"/>
        <end position="228"/>
    </location>
</feature>
<keyword evidence="5 8" id="KW-0694">RNA-binding</keyword>
<dbReference type="GO" id="GO:0006364">
    <property type="term" value="P:rRNA processing"/>
    <property type="evidence" value="ECO:0007669"/>
    <property type="project" value="UniProtKB-KW"/>
</dbReference>
<reference evidence="13" key="3">
    <citation type="submission" date="2018-08" db="UniProtKB">
        <authorList>
            <consortium name="EnsemblPlants"/>
        </authorList>
    </citation>
    <scope>IDENTIFICATION</scope>
    <source>
        <strain evidence="13">cv. Bd21</strain>
    </source>
</reference>
<keyword evidence="6 8" id="KW-0539">Nucleus</keyword>
<dbReference type="InterPro" id="IPR036612">
    <property type="entry name" value="KH_dom_type_1_sf"/>
</dbReference>
<dbReference type="InterPro" id="IPR048549">
    <property type="entry name" value="KRR1-like_KH2_euk"/>
</dbReference>
<proteinExistence type="inferred from homology"/>
<keyword evidence="14" id="KW-1185">Reference proteome</keyword>
<dbReference type="FunFam" id="3.30.1370.10:FF:000014">
    <property type="entry name" value="KRR1 small subunit processome component"/>
    <property type="match status" value="1"/>
</dbReference>
<reference evidence="12 13" key="1">
    <citation type="journal article" date="2010" name="Nature">
        <title>Genome sequencing and analysis of the model grass Brachypodium distachyon.</title>
        <authorList>
            <consortium name="International Brachypodium Initiative"/>
        </authorList>
    </citation>
    <scope>NUCLEOTIDE SEQUENCE [LARGE SCALE GENOMIC DNA]</scope>
    <source>
        <strain evidence="12 13">Bd21</strain>
    </source>
</reference>
<dbReference type="Pfam" id="PF21800">
    <property type="entry name" value="KH_KRR1_2nd"/>
    <property type="match status" value="1"/>
</dbReference>
<feature type="compositionally biased region" description="Basic and acidic residues" evidence="9">
    <location>
        <begin position="281"/>
        <end position="301"/>
    </location>
</feature>
<dbReference type="EnsemblPlants" id="KQK23693">
    <property type="protein sequence ID" value="KQK23693"/>
    <property type="gene ID" value="BRADI_1g75440v3"/>
</dbReference>
<dbReference type="AlphaFoldDB" id="A0A0Q3HLZ9"/>
<dbReference type="InterPro" id="IPR048548">
    <property type="entry name" value="KRR1-like_KH2"/>
</dbReference>
<evidence type="ECO:0000313" key="13">
    <source>
        <dbReference type="EnsemblPlants" id="KQK23693"/>
    </source>
</evidence>
<gene>
    <name evidence="13" type="primary">LOC100843533</name>
    <name evidence="12" type="ORF">BRADI_1g75440v3</name>
</gene>
<dbReference type="CDD" id="cd22393">
    <property type="entry name" value="KH-I_KRR1_rpt1"/>
    <property type="match status" value="1"/>
</dbReference>
<organism evidence="12">
    <name type="scientific">Brachypodium distachyon</name>
    <name type="common">Purple false brome</name>
    <name type="synonym">Trachynia distachya</name>
    <dbReference type="NCBI Taxonomy" id="15368"/>
    <lineage>
        <taxon>Eukaryota</taxon>
        <taxon>Viridiplantae</taxon>
        <taxon>Streptophyta</taxon>
        <taxon>Embryophyta</taxon>
        <taxon>Tracheophyta</taxon>
        <taxon>Spermatophyta</taxon>
        <taxon>Magnoliopsida</taxon>
        <taxon>Liliopsida</taxon>
        <taxon>Poales</taxon>
        <taxon>Poaceae</taxon>
        <taxon>BOP clade</taxon>
        <taxon>Pooideae</taxon>
        <taxon>Stipodae</taxon>
        <taxon>Brachypodieae</taxon>
        <taxon>Brachypodium</taxon>
    </lineage>
</organism>
<dbReference type="OrthoDB" id="441223at2759"/>
<dbReference type="PANTHER" id="PTHR12581">
    <property type="entry name" value="HIV-1 REV BINDING PROTEIN 2, 3"/>
    <property type="match status" value="1"/>
</dbReference>
<evidence type="ECO:0000256" key="3">
    <source>
        <dbReference type="ARBA" id="ARBA00022517"/>
    </source>
</evidence>
<evidence type="ECO:0000259" key="10">
    <source>
        <dbReference type="Pfam" id="PF17903"/>
    </source>
</evidence>
<dbReference type="EMBL" id="CM000880">
    <property type="protein sequence ID" value="KQK23693.1"/>
    <property type="molecule type" value="Genomic_DNA"/>
</dbReference>
<evidence type="ECO:0000256" key="5">
    <source>
        <dbReference type="ARBA" id="ARBA00022884"/>
    </source>
</evidence>
<sequence>MGASKDETNAAATKAQGKPWDDDPDIGRWKMEKFDPSWNKGGMLEVSSFSTRFPRYEEKYLQEAWPTVQGALRDFGVTCELNLVKECITVSTTRKTRDPYIIIKARDLIVLLARGVPAPQAIKILDDEMTCDIIKIRNIIRNNETTHLQERFVRRRRRILGPNLSTRKAIEILTGCYILVQGGTVAAMGPSNGRGLKQVRRIVEDCMKNIKHPMYHIKDLLIKREQAKNATVANESWDRFPPNCAKTNAKQKKPYAAPSLPPQTPSKIDLELESEEYFLSDENKSAKERQEKLGKQSEKVHGNKRKREAALVPPKENTAGPSDSAISTNNGNVENPEMGMALQKKTKGFSNGEAQESCPRKH</sequence>
<evidence type="ECO:0000256" key="8">
    <source>
        <dbReference type="PIRNR" id="PIRNR006515"/>
    </source>
</evidence>
<comment type="similarity">
    <text evidence="2 8">Belongs to the KRR1 family.</text>
</comment>
<dbReference type="RefSeq" id="XP_014751840.1">
    <property type="nucleotide sequence ID" value="XM_014896354.2"/>
</dbReference>
<dbReference type="SUPFAM" id="SSF54791">
    <property type="entry name" value="Eukaryotic type KH-domain (KH-domain type I)"/>
    <property type="match status" value="1"/>
</dbReference>
<evidence type="ECO:0000256" key="9">
    <source>
        <dbReference type="SAM" id="MobiDB-lite"/>
    </source>
</evidence>
<dbReference type="GO" id="GO:0005730">
    <property type="term" value="C:nucleolus"/>
    <property type="evidence" value="ECO:0000318"/>
    <property type="project" value="GO_Central"/>
</dbReference>
<dbReference type="PANTHER" id="PTHR12581:SF0">
    <property type="entry name" value="KRR1 SMALL SUBUNIT PROCESSOME COMPONENT HOMOLOG"/>
    <property type="match status" value="1"/>
</dbReference>
<dbReference type="STRING" id="15368.A0A0Q3HLZ9"/>
<evidence type="ECO:0000313" key="14">
    <source>
        <dbReference type="Proteomes" id="UP000008810"/>
    </source>
</evidence>
<feature type="domain" description="KRR1 small subunit processome component first KH" evidence="10">
    <location>
        <begin position="47"/>
        <end position="127"/>
    </location>
</feature>
<reference evidence="12" key="2">
    <citation type="submission" date="2017-06" db="EMBL/GenBank/DDBJ databases">
        <title>WGS assembly of Brachypodium distachyon.</title>
        <authorList>
            <consortium name="The International Brachypodium Initiative"/>
            <person name="Lucas S."/>
            <person name="Harmon-Smith M."/>
            <person name="Lail K."/>
            <person name="Tice H."/>
            <person name="Grimwood J."/>
            <person name="Bruce D."/>
            <person name="Barry K."/>
            <person name="Shu S."/>
            <person name="Lindquist E."/>
            <person name="Wang M."/>
            <person name="Pitluck S."/>
            <person name="Vogel J.P."/>
            <person name="Garvin D.F."/>
            <person name="Mockler T.C."/>
            <person name="Schmutz J."/>
            <person name="Rokhsar D."/>
            <person name="Bevan M.W."/>
        </authorList>
    </citation>
    <scope>NUCLEOTIDE SEQUENCE</scope>
    <source>
        <strain evidence="12">Bd21</strain>
    </source>
</reference>
<evidence type="ECO:0000256" key="1">
    <source>
        <dbReference type="ARBA" id="ARBA00004604"/>
    </source>
</evidence>
<evidence type="ECO:0000259" key="11">
    <source>
        <dbReference type="Pfam" id="PF21800"/>
    </source>
</evidence>
<evidence type="ECO:0000313" key="12">
    <source>
        <dbReference type="EMBL" id="KQK23693.1"/>
    </source>
</evidence>
<dbReference type="InterPro" id="IPR048550">
    <property type="entry name" value="KRR1-like_KH1_euk"/>
</dbReference>
<dbReference type="KEGG" id="bdi:100843533"/>
<feature type="region of interest" description="Disordered" evidence="9">
    <location>
        <begin position="281"/>
        <end position="362"/>
    </location>
</feature>
<comment type="subunit">
    <text evidence="8">Component of the ribosomal small subunit (SSU) processome.</text>
</comment>
<dbReference type="GO" id="GO:0032040">
    <property type="term" value="C:small-subunit processome"/>
    <property type="evidence" value="ECO:0000318"/>
    <property type="project" value="GO_Central"/>
</dbReference>
<feature type="region of interest" description="Disordered" evidence="9">
    <location>
        <begin position="1"/>
        <end position="26"/>
    </location>
</feature>
<dbReference type="InterPro" id="IPR041174">
    <property type="entry name" value="KRR1-like_KH1"/>
</dbReference>
<dbReference type="CDD" id="cd22394">
    <property type="entry name" value="KH-I_KRR1_rpt2"/>
    <property type="match status" value="1"/>
</dbReference>
<keyword evidence="4 8" id="KW-0698">rRNA processing</keyword>
<accession>A0A0Q3HLZ9</accession>
<dbReference type="GO" id="GO:0003723">
    <property type="term" value="F:RNA binding"/>
    <property type="evidence" value="ECO:0007669"/>
    <property type="project" value="UniProtKB-KW"/>
</dbReference>
<dbReference type="InterPro" id="IPR024166">
    <property type="entry name" value="rRNA_assembly_KRR1"/>
</dbReference>
<keyword evidence="3 8" id="KW-0690">Ribosome biogenesis</keyword>
<dbReference type="Pfam" id="PF17903">
    <property type="entry name" value="KH_KRR1_1st"/>
    <property type="match status" value="1"/>
</dbReference>
<comment type="function">
    <text evidence="8">Required for 40S ribosome biogenesis. Involved in nucleolar processing of pre-18S ribosomal RNA and ribosome assembly.</text>
</comment>
<dbReference type="Proteomes" id="UP000008810">
    <property type="component" value="Chromosome 1"/>
</dbReference>
<dbReference type="Gene3D" id="3.30.1370.10">
    <property type="entry name" value="K Homology domain, type 1"/>
    <property type="match status" value="2"/>
</dbReference>
<evidence type="ECO:0000256" key="2">
    <source>
        <dbReference type="ARBA" id="ARBA00009344"/>
    </source>
</evidence>
<dbReference type="Gramene" id="KQK23693">
    <property type="protein sequence ID" value="KQK23693"/>
    <property type="gene ID" value="BRADI_1g75440v3"/>
</dbReference>
<evidence type="ECO:0000256" key="6">
    <source>
        <dbReference type="ARBA" id="ARBA00023242"/>
    </source>
</evidence>
<evidence type="ECO:0000256" key="4">
    <source>
        <dbReference type="ARBA" id="ARBA00022552"/>
    </source>
</evidence>
<keyword evidence="7 8" id="KW-0687">Ribonucleoprotein</keyword>
<name>A0A0Q3HLZ9_BRADI</name>